<dbReference type="Proteomes" id="UP000011668">
    <property type="component" value="Unassembled WGS sequence"/>
</dbReference>
<proteinExistence type="predicted"/>
<organism evidence="1 2">
    <name type="scientific">Thanatephorus cucumeris (strain AG1-IA)</name>
    <name type="common">Rice sheath blight fungus</name>
    <name type="synonym">Rhizoctonia solani</name>
    <dbReference type="NCBI Taxonomy" id="983506"/>
    <lineage>
        <taxon>Eukaryota</taxon>
        <taxon>Fungi</taxon>
        <taxon>Dikarya</taxon>
        <taxon>Basidiomycota</taxon>
        <taxon>Agaricomycotina</taxon>
        <taxon>Agaricomycetes</taxon>
        <taxon>Cantharellales</taxon>
        <taxon>Ceratobasidiaceae</taxon>
        <taxon>Rhizoctonia</taxon>
        <taxon>Rhizoctonia solani AG-1</taxon>
    </lineage>
</organism>
<sequence>MGIEGILGDCEKHEARCIACACSGSFGLRRKCRWGVQACAIQAVTTLAYQRPRTIDIQPIALRRMTYMFIMYSLVNILKPTVAGLDEHIIGRKSDTSDH</sequence>
<protein>
    <submittedName>
        <fullName evidence="1">Uncharacterized protein</fullName>
    </submittedName>
</protein>
<dbReference type="EMBL" id="AFRT01005273">
    <property type="protein sequence ID" value="ELU35798.1"/>
    <property type="molecule type" value="Genomic_DNA"/>
</dbReference>
<evidence type="ECO:0000313" key="2">
    <source>
        <dbReference type="Proteomes" id="UP000011668"/>
    </source>
</evidence>
<dbReference type="AlphaFoldDB" id="L8WGB8"/>
<evidence type="ECO:0000313" key="1">
    <source>
        <dbReference type="EMBL" id="ELU35798.1"/>
    </source>
</evidence>
<name>L8WGB8_THACA</name>
<gene>
    <name evidence="1" type="ORF">AG1IA_10172</name>
</gene>
<keyword evidence="2" id="KW-1185">Reference proteome</keyword>
<reference evidence="1 2" key="1">
    <citation type="journal article" date="2013" name="Nat. Commun.">
        <title>The evolution and pathogenic mechanisms of the rice sheath blight pathogen.</title>
        <authorList>
            <person name="Zheng A."/>
            <person name="Lin R."/>
            <person name="Xu L."/>
            <person name="Qin P."/>
            <person name="Tang C."/>
            <person name="Ai P."/>
            <person name="Zhang D."/>
            <person name="Liu Y."/>
            <person name="Sun Z."/>
            <person name="Feng H."/>
            <person name="Wang Y."/>
            <person name="Chen Y."/>
            <person name="Liang X."/>
            <person name="Fu R."/>
            <person name="Li Q."/>
            <person name="Zhang J."/>
            <person name="Yu X."/>
            <person name="Xie Z."/>
            <person name="Ding L."/>
            <person name="Guan P."/>
            <person name="Tang J."/>
            <person name="Liang Y."/>
            <person name="Wang S."/>
            <person name="Deng Q."/>
            <person name="Li S."/>
            <person name="Zhu J."/>
            <person name="Wang L."/>
            <person name="Liu H."/>
            <person name="Li P."/>
        </authorList>
    </citation>
    <scope>NUCLEOTIDE SEQUENCE [LARGE SCALE GENOMIC DNA]</scope>
    <source>
        <strain evidence="2">AG-1 IA</strain>
    </source>
</reference>
<dbReference type="HOGENOM" id="CLU_2321950_0_0_1"/>
<comment type="caution">
    <text evidence="1">The sequence shown here is derived from an EMBL/GenBank/DDBJ whole genome shotgun (WGS) entry which is preliminary data.</text>
</comment>
<accession>L8WGB8</accession>